<dbReference type="InterPro" id="IPR004358">
    <property type="entry name" value="Sig_transdc_His_kin-like_C"/>
</dbReference>
<dbReference type="SMART" id="SM00387">
    <property type="entry name" value="HATPase_c"/>
    <property type="match status" value="1"/>
</dbReference>
<dbReference type="PANTHER" id="PTHR43065">
    <property type="entry name" value="SENSOR HISTIDINE KINASE"/>
    <property type="match status" value="1"/>
</dbReference>
<feature type="coiled-coil region" evidence="6">
    <location>
        <begin position="548"/>
        <end position="582"/>
    </location>
</feature>
<evidence type="ECO:0000259" key="8">
    <source>
        <dbReference type="PROSITE" id="PS50109"/>
    </source>
</evidence>
<evidence type="ECO:0000256" key="1">
    <source>
        <dbReference type="ARBA" id="ARBA00000085"/>
    </source>
</evidence>
<dbReference type="InterPro" id="IPR003661">
    <property type="entry name" value="HisK_dim/P_dom"/>
</dbReference>
<evidence type="ECO:0000256" key="7">
    <source>
        <dbReference type="SAM" id="Phobius"/>
    </source>
</evidence>
<dbReference type="AlphaFoldDB" id="A0AAU9EMT8"/>
<dbReference type="Gene3D" id="3.30.450.20">
    <property type="entry name" value="PAS domain"/>
    <property type="match status" value="2"/>
</dbReference>
<keyword evidence="6" id="KW-0175">Coiled coil</keyword>
<evidence type="ECO:0000259" key="9">
    <source>
        <dbReference type="PROSITE" id="PS50112"/>
    </source>
</evidence>
<gene>
    <name evidence="11" type="ORF">HLPR_09270</name>
</gene>
<feature type="domain" description="PAS" evidence="9">
    <location>
        <begin position="424"/>
        <end position="495"/>
    </location>
</feature>
<proteinExistence type="predicted"/>
<keyword evidence="12" id="KW-1185">Reference proteome</keyword>
<dbReference type="NCBIfam" id="TIGR00229">
    <property type="entry name" value="sensory_box"/>
    <property type="match status" value="1"/>
</dbReference>
<dbReference type="InterPro" id="IPR003594">
    <property type="entry name" value="HATPase_dom"/>
</dbReference>
<evidence type="ECO:0000256" key="4">
    <source>
        <dbReference type="ARBA" id="ARBA00022777"/>
    </source>
</evidence>
<dbReference type="KEGG" id="hprf:HLPR_09270"/>
<dbReference type="Pfam" id="PF02518">
    <property type="entry name" value="HATPase_c"/>
    <property type="match status" value="1"/>
</dbReference>
<evidence type="ECO:0000313" key="11">
    <source>
        <dbReference type="EMBL" id="BEP28596.1"/>
    </source>
</evidence>
<dbReference type="InterPro" id="IPR036890">
    <property type="entry name" value="HATPase_C_sf"/>
</dbReference>
<evidence type="ECO:0000256" key="6">
    <source>
        <dbReference type="SAM" id="Coils"/>
    </source>
</evidence>
<keyword evidence="4" id="KW-0808">Transferase</keyword>
<evidence type="ECO:0000313" key="12">
    <source>
        <dbReference type="Proteomes" id="UP001321786"/>
    </source>
</evidence>
<dbReference type="SUPFAM" id="SSF55785">
    <property type="entry name" value="PYP-like sensor domain (PAS domain)"/>
    <property type="match status" value="1"/>
</dbReference>
<organism evidence="11 12">
    <name type="scientific">Helicovermis profundi</name>
    <dbReference type="NCBI Taxonomy" id="3065157"/>
    <lineage>
        <taxon>Bacteria</taxon>
        <taxon>Bacillati</taxon>
        <taxon>Bacillota</taxon>
        <taxon>Clostridia</taxon>
        <taxon>Helicovermis</taxon>
    </lineage>
</organism>
<evidence type="ECO:0000256" key="5">
    <source>
        <dbReference type="ARBA" id="ARBA00023012"/>
    </source>
</evidence>
<dbReference type="InterPro" id="IPR035965">
    <property type="entry name" value="PAS-like_dom_sf"/>
</dbReference>
<keyword evidence="5" id="KW-0902">Two-component regulatory system</keyword>
<evidence type="ECO:0000256" key="3">
    <source>
        <dbReference type="ARBA" id="ARBA00022553"/>
    </source>
</evidence>
<keyword evidence="4" id="KW-0418">Kinase</keyword>
<dbReference type="InterPro" id="IPR000014">
    <property type="entry name" value="PAS"/>
</dbReference>
<dbReference type="InterPro" id="IPR005467">
    <property type="entry name" value="His_kinase_dom"/>
</dbReference>
<dbReference type="PROSITE" id="PS50113">
    <property type="entry name" value="PAC"/>
    <property type="match status" value="1"/>
</dbReference>
<comment type="catalytic activity">
    <reaction evidence="1">
        <text>ATP + protein L-histidine = ADP + protein N-phospho-L-histidine.</text>
        <dbReference type="EC" id="2.7.13.3"/>
    </reaction>
</comment>
<dbReference type="GO" id="GO:0000155">
    <property type="term" value="F:phosphorelay sensor kinase activity"/>
    <property type="evidence" value="ECO:0007669"/>
    <property type="project" value="InterPro"/>
</dbReference>
<evidence type="ECO:0000256" key="2">
    <source>
        <dbReference type="ARBA" id="ARBA00012438"/>
    </source>
</evidence>
<feature type="transmembrane region" description="Helical" evidence="7">
    <location>
        <begin position="12"/>
        <end position="31"/>
    </location>
</feature>
<dbReference type="CDD" id="cd00082">
    <property type="entry name" value="HisKA"/>
    <property type="match status" value="1"/>
</dbReference>
<keyword evidence="7" id="KW-1133">Transmembrane helix</keyword>
<dbReference type="Pfam" id="PF13426">
    <property type="entry name" value="PAS_9"/>
    <property type="match status" value="1"/>
</dbReference>
<accession>A0AAU9EMT8</accession>
<dbReference type="Gene3D" id="3.30.565.10">
    <property type="entry name" value="Histidine kinase-like ATPase, C-terminal domain"/>
    <property type="match status" value="1"/>
</dbReference>
<evidence type="ECO:0000259" key="10">
    <source>
        <dbReference type="PROSITE" id="PS50113"/>
    </source>
</evidence>
<dbReference type="EC" id="2.7.13.3" evidence="2"/>
<feature type="domain" description="Histidine kinase" evidence="8">
    <location>
        <begin position="591"/>
        <end position="821"/>
    </location>
</feature>
<name>A0AAU9EMT8_9FIRM</name>
<dbReference type="CDD" id="cd12913">
    <property type="entry name" value="PDC1_MCP_like"/>
    <property type="match status" value="1"/>
</dbReference>
<feature type="domain" description="PAC" evidence="10">
    <location>
        <begin position="496"/>
        <end position="549"/>
    </location>
</feature>
<dbReference type="EMBL" id="AP028654">
    <property type="protein sequence ID" value="BEP28596.1"/>
    <property type="molecule type" value="Genomic_DNA"/>
</dbReference>
<dbReference type="Gene3D" id="1.10.287.130">
    <property type="match status" value="1"/>
</dbReference>
<dbReference type="RefSeq" id="WP_338536909.1">
    <property type="nucleotide sequence ID" value="NZ_AP028654.1"/>
</dbReference>
<dbReference type="Proteomes" id="UP001321786">
    <property type="component" value="Chromosome"/>
</dbReference>
<keyword evidence="3" id="KW-0597">Phosphoprotein</keyword>
<dbReference type="PANTHER" id="PTHR43065:SF47">
    <property type="match status" value="1"/>
</dbReference>
<dbReference type="SUPFAM" id="SSF55874">
    <property type="entry name" value="ATPase domain of HSP90 chaperone/DNA topoisomerase II/histidine kinase"/>
    <property type="match status" value="1"/>
</dbReference>
<dbReference type="Gene3D" id="6.10.340.10">
    <property type="match status" value="1"/>
</dbReference>
<dbReference type="InterPro" id="IPR000700">
    <property type="entry name" value="PAS-assoc_C"/>
</dbReference>
<dbReference type="PROSITE" id="PS50112">
    <property type="entry name" value="PAS"/>
    <property type="match status" value="1"/>
</dbReference>
<reference evidence="11 12" key="1">
    <citation type="submission" date="2023-08" db="EMBL/GenBank/DDBJ databases">
        <title>Helicovermis profunda gen. nov., sp. nov., a novel mesophilic, fermentative bacterium within the Bacillota from a deep-sea hydrothermal vent chimney.</title>
        <authorList>
            <person name="Miyazaki U."/>
            <person name="Mizutani D."/>
            <person name="Hashimoto Y."/>
            <person name="Tame A."/>
            <person name="Sawayama S."/>
            <person name="Miyazaki J."/>
            <person name="Takai K."/>
            <person name="Nakagawa S."/>
        </authorList>
    </citation>
    <scope>NUCLEOTIDE SEQUENCE [LARGE SCALE GENOMIC DNA]</scope>
    <source>
        <strain evidence="11 12">S502</strain>
    </source>
</reference>
<feature type="transmembrane region" description="Helical" evidence="7">
    <location>
        <begin position="344"/>
        <end position="364"/>
    </location>
</feature>
<keyword evidence="7" id="KW-0812">Transmembrane</keyword>
<dbReference type="PROSITE" id="PS50109">
    <property type="entry name" value="HIS_KIN"/>
    <property type="match status" value="1"/>
</dbReference>
<sequence length="821" mass="94356">MIKSKFSIKSIIFIPIISVLLSILIIFFIFIRSNYNWISNEEGTKLATLLNENIQNHLEKLLLDPQFIGSILSQNINTLYDENNDNLSLLEKNLLTFYTKILKKDNQINAISFGNEKGNYIGFRYNKTSNSFSLMLKDIRTNYNLNIYDNSTIKSKINASYKNYDPRIRPWYLPVKESLKQKWSDVYVNQDEIESYTISSLTPVFDHKNNFLGSISIDINLNEIDKFLNNNLKKSMGTIYIADKNWNLISNSNDASMSNNLKTKSTLPKLTLVSESDNILIKNSYTFLKSNDIKNKKIYKININNNPYFILYNDLDILSNLKWKVVIIIPEKNLLGSLKNKTNYSIIAMLVIFFIGSLATYFLLIKVTNPILKSSELATNIADGNWHLSTDFKENNILEINELNIALHSMTKKLKKSFDDITTSKNKYRYLVENIDNMIYSMSVEGIMLAINKPFEKILKRDRKEVIGTHYKTLFDKYDDALKMEAFFNKALDTKKMTSYNYDFIDENTRKFVRISLIPILDDEKNIIMVIGSNYDITKLINTQLKLEELHKNEKDKLEKMLDDKTKELETTMKELLEKEKLASLGSLVSGVAHEINTPLGVSITTASFIEDIITKNKKLTNSGKLSKSSFFQFLNNLDESIKILSINLLKAAELVNSFKKISVNQSHDEKTNFDLCKYTHEIVLSLKHEYKNTNHKINIDCDSSIIINSFPGAFSQILTNLIINTLKHGFSNKTNGNINIKIYKENHNIIISYSDDGYGIEKKVLPKIFNPFFTTNRNTGNSGLGLNIVYNIVTGKLKGKINCTSIPNKKTTFTIEFPFE</sequence>
<keyword evidence="7" id="KW-0472">Membrane</keyword>
<dbReference type="PRINTS" id="PR00344">
    <property type="entry name" value="BCTRLSENSOR"/>
</dbReference>
<protein>
    <recommendedName>
        <fullName evidence="2">histidine kinase</fullName>
        <ecNumber evidence="2">2.7.13.3</ecNumber>
    </recommendedName>
</protein>
<dbReference type="SMART" id="SM00091">
    <property type="entry name" value="PAS"/>
    <property type="match status" value="1"/>
</dbReference>